<dbReference type="VEuPathDB" id="CryptoDB:Cvel_20804"/>
<proteinExistence type="predicted"/>
<evidence type="ECO:0000256" key="1">
    <source>
        <dbReference type="SAM" id="Phobius"/>
    </source>
</evidence>
<feature type="transmembrane region" description="Helical" evidence="1">
    <location>
        <begin position="50"/>
        <end position="83"/>
    </location>
</feature>
<sequence length="111" mass="12076">MALLSAVRCLSVMATVGVCLWGLTVTMTGAGRGGELSWQWAQPTGCDSNLYWYSVAFASFVTAWHVLYSAFLCSCCCTTILALMFPSSGYTQMDDLERQQQADGPQQEIVA</sequence>
<feature type="transmembrane region" description="Helical" evidence="1">
    <location>
        <begin position="12"/>
        <end position="30"/>
    </location>
</feature>
<keyword evidence="1" id="KW-0812">Transmembrane</keyword>
<accession>A0A0G4G945</accession>
<dbReference type="EMBL" id="CDMZ01000994">
    <property type="protein sequence ID" value="CEM25348.1"/>
    <property type="molecule type" value="Genomic_DNA"/>
</dbReference>
<reference evidence="2" key="1">
    <citation type="submission" date="2014-11" db="EMBL/GenBank/DDBJ databases">
        <authorList>
            <person name="Otto D Thomas"/>
            <person name="Naeem Raeece"/>
        </authorList>
    </citation>
    <scope>NUCLEOTIDE SEQUENCE</scope>
</reference>
<protein>
    <submittedName>
        <fullName evidence="2">Uncharacterized protein</fullName>
    </submittedName>
</protein>
<gene>
    <name evidence="2" type="ORF">Cvel_20804</name>
</gene>
<keyword evidence="1" id="KW-1133">Transmembrane helix</keyword>
<organism evidence="2">
    <name type="scientific">Chromera velia CCMP2878</name>
    <dbReference type="NCBI Taxonomy" id="1169474"/>
    <lineage>
        <taxon>Eukaryota</taxon>
        <taxon>Sar</taxon>
        <taxon>Alveolata</taxon>
        <taxon>Colpodellida</taxon>
        <taxon>Chromeraceae</taxon>
        <taxon>Chromera</taxon>
    </lineage>
</organism>
<name>A0A0G4G945_9ALVE</name>
<dbReference type="AlphaFoldDB" id="A0A0G4G945"/>
<keyword evidence="1" id="KW-0472">Membrane</keyword>
<evidence type="ECO:0000313" key="2">
    <source>
        <dbReference type="EMBL" id="CEM25348.1"/>
    </source>
</evidence>